<dbReference type="InterPro" id="IPR025528">
    <property type="entry name" value="BrnA_antitoxin"/>
</dbReference>
<dbReference type="Pfam" id="PF14384">
    <property type="entry name" value="BrnA_antitoxin"/>
    <property type="match status" value="1"/>
</dbReference>
<gene>
    <name evidence="1" type="ORF">CCS01_10290</name>
</gene>
<accession>A0A2S6NIV3</accession>
<reference evidence="1 2" key="1">
    <citation type="journal article" date="2018" name="Arch. Microbiol.">
        <title>New insights into the metabolic potential of the phototrophic purple bacterium Rhodopila globiformis DSM 161(T) from its draft genome sequence and evidence for a vanadium-dependent nitrogenase.</title>
        <authorList>
            <person name="Imhoff J.F."/>
            <person name="Rahn T."/>
            <person name="Kunzel S."/>
            <person name="Neulinger S.C."/>
        </authorList>
    </citation>
    <scope>NUCLEOTIDE SEQUENCE [LARGE SCALE GENOMIC DNA]</scope>
    <source>
        <strain evidence="1 2">DSM 161</strain>
    </source>
</reference>
<evidence type="ECO:0000313" key="1">
    <source>
        <dbReference type="EMBL" id="PPQ34574.1"/>
    </source>
</evidence>
<evidence type="ECO:0008006" key="3">
    <source>
        <dbReference type="Google" id="ProtNLM"/>
    </source>
</evidence>
<dbReference type="OrthoDB" id="361944at2"/>
<comment type="caution">
    <text evidence="1">The sequence shown here is derived from an EMBL/GenBank/DDBJ whole genome shotgun (WGS) entry which is preliminary data.</text>
</comment>
<proteinExistence type="predicted"/>
<dbReference type="Proteomes" id="UP000239724">
    <property type="component" value="Unassembled WGS sequence"/>
</dbReference>
<sequence>MSKEQRERLERLAAMPDSAIDTTDIPEVLDWSGAVRGGLYRPRKESITIRLDADVLAWFRSHAGDGKGYQSEINRVLRQHVAAQEKSVR</sequence>
<protein>
    <recommendedName>
        <fullName evidence="3">BrnA antitoxin family protein</fullName>
    </recommendedName>
</protein>
<dbReference type="AlphaFoldDB" id="A0A2S6NIV3"/>
<keyword evidence="2" id="KW-1185">Reference proteome</keyword>
<name>A0A2S6NIV3_RHOGL</name>
<dbReference type="EMBL" id="NHRY01000101">
    <property type="protein sequence ID" value="PPQ34574.1"/>
    <property type="molecule type" value="Genomic_DNA"/>
</dbReference>
<evidence type="ECO:0000313" key="2">
    <source>
        <dbReference type="Proteomes" id="UP000239724"/>
    </source>
</evidence>
<organism evidence="1 2">
    <name type="scientific">Rhodopila globiformis</name>
    <name type="common">Rhodopseudomonas globiformis</name>
    <dbReference type="NCBI Taxonomy" id="1071"/>
    <lineage>
        <taxon>Bacteria</taxon>
        <taxon>Pseudomonadati</taxon>
        <taxon>Pseudomonadota</taxon>
        <taxon>Alphaproteobacteria</taxon>
        <taxon>Acetobacterales</taxon>
        <taxon>Acetobacteraceae</taxon>
        <taxon>Rhodopila</taxon>
    </lineage>
</organism>